<organism evidence="1 2">
    <name type="scientific">Persea americana</name>
    <name type="common">Avocado</name>
    <dbReference type="NCBI Taxonomy" id="3435"/>
    <lineage>
        <taxon>Eukaryota</taxon>
        <taxon>Viridiplantae</taxon>
        <taxon>Streptophyta</taxon>
        <taxon>Embryophyta</taxon>
        <taxon>Tracheophyta</taxon>
        <taxon>Spermatophyta</taxon>
        <taxon>Magnoliopsida</taxon>
        <taxon>Magnoliidae</taxon>
        <taxon>Laurales</taxon>
        <taxon>Lauraceae</taxon>
        <taxon>Persea</taxon>
    </lineage>
</organism>
<sequence>MIRRSKSRSSQSSSVHPPPQPTEGLSETESRPTPTEVMKWADVPEQVKEQMWKHIQENVVLQSLGKRYKDYEKDIKDKYYSSWNTDEKRLHHGPPDVSNEDWAWLVQYWGSPKVQSKFEELSVTQEGGCSSSIGDEIYTQVMGEQWHGRVHGNGLGTGSCNFFKWCDIATCNGVPNVVESSYPTCLCGAGKCIPLIEKDGKDAGKDSAGVVARELKFSDTVPLSHHAERRASLSSGPSNREILDMVAYGCDVGEQPESVVREVSM</sequence>
<protein>
    <submittedName>
        <fullName evidence="1">Uncharacterized protein</fullName>
    </submittedName>
</protein>
<dbReference type="EMBL" id="CM056817">
    <property type="protein sequence ID" value="KAJ8619836.1"/>
    <property type="molecule type" value="Genomic_DNA"/>
</dbReference>
<dbReference type="Proteomes" id="UP001234297">
    <property type="component" value="Chromosome 9"/>
</dbReference>
<name>A0ACC2KFN3_PERAE</name>
<comment type="caution">
    <text evidence="1">The sequence shown here is derived from an EMBL/GenBank/DDBJ whole genome shotgun (WGS) entry which is preliminary data.</text>
</comment>
<proteinExistence type="predicted"/>
<gene>
    <name evidence="1" type="ORF">MRB53_028365</name>
</gene>
<accession>A0ACC2KFN3</accession>
<evidence type="ECO:0000313" key="2">
    <source>
        <dbReference type="Proteomes" id="UP001234297"/>
    </source>
</evidence>
<reference evidence="1 2" key="1">
    <citation type="journal article" date="2022" name="Hortic Res">
        <title>A haplotype resolved chromosomal level avocado genome allows analysis of novel avocado genes.</title>
        <authorList>
            <person name="Nath O."/>
            <person name="Fletcher S.J."/>
            <person name="Hayward A."/>
            <person name="Shaw L.M."/>
            <person name="Masouleh A.K."/>
            <person name="Furtado A."/>
            <person name="Henry R.J."/>
            <person name="Mitter N."/>
        </authorList>
    </citation>
    <scope>NUCLEOTIDE SEQUENCE [LARGE SCALE GENOMIC DNA]</scope>
    <source>
        <strain evidence="2">cv. Hass</strain>
    </source>
</reference>
<keyword evidence="2" id="KW-1185">Reference proteome</keyword>
<evidence type="ECO:0000313" key="1">
    <source>
        <dbReference type="EMBL" id="KAJ8619836.1"/>
    </source>
</evidence>